<proteinExistence type="predicted"/>
<feature type="chain" id="PRO_5046984072" description="DUF5666 domain-containing protein" evidence="1">
    <location>
        <begin position="21"/>
        <end position="106"/>
    </location>
</feature>
<accession>A0ABU5H4B2</accession>
<gene>
    <name evidence="2" type="ORF">SYV04_16070</name>
</gene>
<protein>
    <recommendedName>
        <fullName evidence="4">DUF5666 domain-containing protein</fullName>
    </recommendedName>
</protein>
<dbReference type="RefSeq" id="WP_321546663.1">
    <property type="nucleotide sequence ID" value="NZ_JAXIVS010000005.1"/>
</dbReference>
<sequence>MGRAYLGLWGVVLSAGPALAQEPPAEVRSLQEVQGAIASVDARRGTLMLSEGKGRVELRVDASTTIFLPGGIGSLADLTPGQKVRAAYERGDKGPVAQWIELVEEP</sequence>
<reference evidence="2 3" key="1">
    <citation type="submission" date="2023-12" db="EMBL/GenBank/DDBJ databases">
        <title>the genome sequence of Hyalangium sp. s54d21.</title>
        <authorList>
            <person name="Zhang X."/>
        </authorList>
    </citation>
    <scope>NUCLEOTIDE SEQUENCE [LARGE SCALE GENOMIC DNA]</scope>
    <source>
        <strain evidence="3">s54d21</strain>
    </source>
</reference>
<dbReference type="Proteomes" id="UP001291309">
    <property type="component" value="Unassembled WGS sequence"/>
</dbReference>
<feature type="signal peptide" evidence="1">
    <location>
        <begin position="1"/>
        <end position="20"/>
    </location>
</feature>
<dbReference type="EMBL" id="JAXIVS010000005">
    <property type="protein sequence ID" value="MDY7227934.1"/>
    <property type="molecule type" value="Genomic_DNA"/>
</dbReference>
<keyword evidence="3" id="KW-1185">Reference proteome</keyword>
<evidence type="ECO:0000313" key="2">
    <source>
        <dbReference type="EMBL" id="MDY7227934.1"/>
    </source>
</evidence>
<evidence type="ECO:0000313" key="3">
    <source>
        <dbReference type="Proteomes" id="UP001291309"/>
    </source>
</evidence>
<keyword evidence="1" id="KW-0732">Signal</keyword>
<organism evidence="2 3">
    <name type="scientific">Hyalangium rubrum</name>
    <dbReference type="NCBI Taxonomy" id="3103134"/>
    <lineage>
        <taxon>Bacteria</taxon>
        <taxon>Pseudomonadati</taxon>
        <taxon>Myxococcota</taxon>
        <taxon>Myxococcia</taxon>
        <taxon>Myxococcales</taxon>
        <taxon>Cystobacterineae</taxon>
        <taxon>Archangiaceae</taxon>
        <taxon>Hyalangium</taxon>
    </lineage>
</organism>
<evidence type="ECO:0008006" key="4">
    <source>
        <dbReference type="Google" id="ProtNLM"/>
    </source>
</evidence>
<name>A0ABU5H4B2_9BACT</name>
<evidence type="ECO:0000256" key="1">
    <source>
        <dbReference type="SAM" id="SignalP"/>
    </source>
</evidence>
<comment type="caution">
    <text evidence="2">The sequence shown here is derived from an EMBL/GenBank/DDBJ whole genome shotgun (WGS) entry which is preliminary data.</text>
</comment>